<evidence type="ECO:0000256" key="1">
    <source>
        <dbReference type="SAM" id="MobiDB-lite"/>
    </source>
</evidence>
<feature type="region of interest" description="Disordered" evidence="1">
    <location>
        <begin position="43"/>
        <end position="88"/>
    </location>
</feature>
<dbReference type="AlphaFoldDB" id="A0AA48LYK5"/>
<feature type="compositionally biased region" description="Low complexity" evidence="1">
    <location>
        <begin position="67"/>
        <end position="77"/>
    </location>
</feature>
<evidence type="ECO:0008006" key="3">
    <source>
        <dbReference type="Google" id="ProtNLM"/>
    </source>
</evidence>
<name>A0AA48LYK5_9ZZZZ</name>
<organism evidence="2">
    <name type="scientific">freshwater sediment metagenome</name>
    <dbReference type="NCBI Taxonomy" id="556182"/>
    <lineage>
        <taxon>unclassified sequences</taxon>
        <taxon>metagenomes</taxon>
        <taxon>ecological metagenomes</taxon>
    </lineage>
</organism>
<dbReference type="InterPro" id="IPR019734">
    <property type="entry name" value="TPR_rpt"/>
</dbReference>
<accession>A0AA48LYK5</accession>
<reference evidence="2" key="1">
    <citation type="submission" date="2023-07" db="EMBL/GenBank/DDBJ databases">
        <authorList>
            <person name="Pelsma A.J. K."/>
        </authorList>
    </citation>
    <scope>NUCLEOTIDE SEQUENCE</scope>
</reference>
<dbReference type="EMBL" id="OY288114">
    <property type="protein sequence ID" value="CAJ0863015.1"/>
    <property type="molecule type" value="Genomic_DNA"/>
</dbReference>
<gene>
    <name evidence="2" type="ORF">AMST5_01542</name>
</gene>
<dbReference type="SMART" id="SM00028">
    <property type="entry name" value="TPR"/>
    <property type="match status" value="3"/>
</dbReference>
<sequence length="248" mass="26236">MKTFNALALAILLGLAPVVANAQDGQPELSEDPEGRQYLFIPGIGKIPLPSRPRGLEPAEPPEHLLPPRAAPRAAKPPVEPELSEEQRQARDMAGLFARLAGAGDEREAQGAASAILRRWSASGSDTIDLLAARALAAEQAGAPALAKALLDYIVALSPHWPEGFVRRARVKASEGDVAGALADLETAAQLEPKRFDALAALGALAEKAGDKKRALDASRKALQINPRDAGLERNVDRLRLDVEGQGI</sequence>
<dbReference type="Gene3D" id="1.25.40.10">
    <property type="entry name" value="Tetratricopeptide repeat domain"/>
    <property type="match status" value="1"/>
</dbReference>
<dbReference type="SUPFAM" id="SSF48452">
    <property type="entry name" value="TPR-like"/>
    <property type="match status" value="1"/>
</dbReference>
<evidence type="ECO:0000313" key="2">
    <source>
        <dbReference type="EMBL" id="CAJ0863015.1"/>
    </source>
</evidence>
<protein>
    <recommendedName>
        <fullName evidence="3">Tetratricopeptide repeat protein</fullName>
    </recommendedName>
</protein>
<dbReference type="InterPro" id="IPR011990">
    <property type="entry name" value="TPR-like_helical_dom_sf"/>
</dbReference>
<dbReference type="PROSITE" id="PS50005">
    <property type="entry name" value="TPR"/>
    <property type="match status" value="1"/>
</dbReference>
<feature type="compositionally biased region" description="Basic and acidic residues" evidence="1">
    <location>
        <begin position="54"/>
        <end position="63"/>
    </location>
</feature>
<proteinExistence type="predicted"/>